<dbReference type="InterPro" id="IPR011705">
    <property type="entry name" value="BACK"/>
</dbReference>
<proteinExistence type="predicted"/>
<dbReference type="EMBL" id="MU827008">
    <property type="protein sequence ID" value="KAJ7369400.1"/>
    <property type="molecule type" value="Genomic_DNA"/>
</dbReference>
<name>A0A9W9YU69_9CNID</name>
<keyword evidence="1" id="KW-0880">Kelch repeat</keyword>
<dbReference type="SMART" id="SM00875">
    <property type="entry name" value="BACK"/>
    <property type="match status" value="1"/>
</dbReference>
<feature type="domain" description="BACK" evidence="3">
    <location>
        <begin position="225"/>
        <end position="327"/>
    </location>
</feature>
<dbReference type="PANTHER" id="PTHR45632">
    <property type="entry name" value="LD33804P"/>
    <property type="match status" value="1"/>
</dbReference>
<dbReference type="Gene3D" id="2.120.10.80">
    <property type="entry name" value="Kelch-type beta propeller"/>
    <property type="match status" value="1"/>
</dbReference>
<dbReference type="SUPFAM" id="SSF117281">
    <property type="entry name" value="Kelch motif"/>
    <property type="match status" value="1"/>
</dbReference>
<dbReference type="PANTHER" id="PTHR45632:SF3">
    <property type="entry name" value="KELCH-LIKE PROTEIN 32"/>
    <property type="match status" value="1"/>
</dbReference>
<evidence type="ECO:0000259" key="3">
    <source>
        <dbReference type="SMART" id="SM00875"/>
    </source>
</evidence>
<evidence type="ECO:0000256" key="1">
    <source>
        <dbReference type="ARBA" id="ARBA00022441"/>
    </source>
</evidence>
<accession>A0A9W9YU69</accession>
<keyword evidence="5" id="KW-1185">Reference proteome</keyword>
<keyword evidence="2" id="KW-0677">Repeat</keyword>
<protein>
    <submittedName>
        <fullName evidence="4">Kelch-like protein 20</fullName>
    </submittedName>
</protein>
<dbReference type="InterPro" id="IPR015915">
    <property type="entry name" value="Kelch-typ_b-propeller"/>
</dbReference>
<dbReference type="Pfam" id="PF07707">
    <property type="entry name" value="BACK"/>
    <property type="match status" value="1"/>
</dbReference>
<evidence type="ECO:0000313" key="5">
    <source>
        <dbReference type="Proteomes" id="UP001163046"/>
    </source>
</evidence>
<comment type="caution">
    <text evidence="4">The sequence shown here is derived from an EMBL/GenBank/DDBJ whole genome shotgun (WGS) entry which is preliminary data.</text>
</comment>
<dbReference type="Proteomes" id="UP001163046">
    <property type="component" value="Unassembled WGS sequence"/>
</dbReference>
<dbReference type="OrthoDB" id="8922241at2759"/>
<organism evidence="4 5">
    <name type="scientific">Desmophyllum pertusum</name>
    <dbReference type="NCBI Taxonomy" id="174260"/>
    <lineage>
        <taxon>Eukaryota</taxon>
        <taxon>Metazoa</taxon>
        <taxon>Cnidaria</taxon>
        <taxon>Anthozoa</taxon>
        <taxon>Hexacorallia</taxon>
        <taxon>Scleractinia</taxon>
        <taxon>Caryophylliina</taxon>
        <taxon>Caryophylliidae</taxon>
        <taxon>Desmophyllum</taxon>
    </lineage>
</organism>
<dbReference type="AlphaFoldDB" id="A0A9W9YU69"/>
<gene>
    <name evidence="4" type="primary">KLHL20_2</name>
    <name evidence="4" type="ORF">OS493_039363</name>
</gene>
<reference evidence="4" key="1">
    <citation type="submission" date="2023-01" db="EMBL/GenBank/DDBJ databases">
        <title>Genome assembly of the deep-sea coral Lophelia pertusa.</title>
        <authorList>
            <person name="Herrera S."/>
            <person name="Cordes E."/>
        </authorList>
    </citation>
    <scope>NUCLEOTIDE SEQUENCE</scope>
    <source>
        <strain evidence="4">USNM1676648</strain>
        <tissue evidence="4">Polyp</tissue>
    </source>
</reference>
<sequence length="341" mass="38389">MQVPQRYNFATRQWQSIATVGTIRGNYQACNSGAIVHSKVLVLYGNAALRLAGLWHPAVLNCFDPVKNEWEVKAITCCPHFGSSLFVVNSRLYVAGGCIGFHNNLPSGSPAPVVVYDEVNNTWSVVEQKHIPSNNLGAVEIEGRVYFTVNKFPIDSGIRIPPGELYPVPLGEWNNLATINQYAVLCYSASKEGELENRVKLQVCYTGNKERWEFVQLRLDLHNYCLLCTVADRHGLRDLQEAAEQKMASTYKDVCESEEFLTLLGADQLISLLSRDDLSAPSETFVFKSVMQWINTRRKRGWQLAAKVIGAVRLGLVDIRVVIEELDTEEMQQFQRFTLIT</sequence>
<evidence type="ECO:0000313" key="4">
    <source>
        <dbReference type="EMBL" id="KAJ7369400.1"/>
    </source>
</evidence>
<evidence type="ECO:0000256" key="2">
    <source>
        <dbReference type="ARBA" id="ARBA00022737"/>
    </source>
</evidence>
<dbReference type="Gene3D" id="1.25.40.420">
    <property type="match status" value="1"/>
</dbReference>